<evidence type="ECO:0000313" key="5">
    <source>
        <dbReference type="Proteomes" id="UP000239899"/>
    </source>
</evidence>
<feature type="region of interest" description="Disordered" evidence="2">
    <location>
        <begin position="112"/>
        <end position="132"/>
    </location>
</feature>
<dbReference type="PANTHER" id="PTHR14428:SF5">
    <property type="entry name" value="NUCLEOLAR COMPLEX PROTEIN 3 HOMOLOG"/>
    <property type="match status" value="1"/>
</dbReference>
<dbReference type="GO" id="GO:0005730">
    <property type="term" value="C:nucleolus"/>
    <property type="evidence" value="ECO:0007669"/>
    <property type="project" value="TreeGrafter"/>
</dbReference>
<dbReference type="GO" id="GO:0006270">
    <property type="term" value="P:DNA replication initiation"/>
    <property type="evidence" value="ECO:0007669"/>
    <property type="project" value="TreeGrafter"/>
</dbReference>
<evidence type="ECO:0000256" key="1">
    <source>
        <dbReference type="ARBA" id="ARBA00007797"/>
    </source>
</evidence>
<evidence type="ECO:0000256" key="2">
    <source>
        <dbReference type="SAM" id="MobiDB-lite"/>
    </source>
</evidence>
<comment type="similarity">
    <text evidence="1">Belongs to the CBF/MAK21 family.</text>
</comment>
<dbReference type="AlphaFoldDB" id="A0A2P6TDK9"/>
<dbReference type="Pfam" id="PF03914">
    <property type="entry name" value="CBF"/>
    <property type="match status" value="1"/>
</dbReference>
<organism evidence="4 5">
    <name type="scientific">Chlorella sorokiniana</name>
    <name type="common">Freshwater green alga</name>
    <dbReference type="NCBI Taxonomy" id="3076"/>
    <lineage>
        <taxon>Eukaryota</taxon>
        <taxon>Viridiplantae</taxon>
        <taxon>Chlorophyta</taxon>
        <taxon>core chlorophytes</taxon>
        <taxon>Trebouxiophyceae</taxon>
        <taxon>Chlorellales</taxon>
        <taxon>Chlorellaceae</taxon>
        <taxon>Chlorella clade</taxon>
        <taxon>Chlorella</taxon>
    </lineage>
</organism>
<evidence type="ECO:0000259" key="3">
    <source>
        <dbReference type="Pfam" id="PF03914"/>
    </source>
</evidence>
<dbReference type="STRING" id="3076.A0A2P6TDK9"/>
<sequence>MLAPLLDSTRTGSIGGTADGGRELSDGDWFSNAAAAARAHADNIGSQVCYLACQALEQLLLDSKLLDGVRQAAFLKRMLAASAAAGDSGLAMGLLCVVQRVLRRSRRLQGLLQHEAGGPSTQGYQPDTEDPAEAGAVATPLWELSLLAQHYHPGVATACVQLAAGSWHLPLSGSVAAFATSLSVSTGAFNPAPQLKELAHS</sequence>
<evidence type="ECO:0000313" key="4">
    <source>
        <dbReference type="EMBL" id="PRW20736.1"/>
    </source>
</evidence>
<name>A0A2P6TDK9_CHLSO</name>
<dbReference type="GO" id="GO:0003682">
    <property type="term" value="F:chromatin binding"/>
    <property type="evidence" value="ECO:0007669"/>
    <property type="project" value="TreeGrafter"/>
</dbReference>
<proteinExistence type="inferred from homology"/>
<dbReference type="InterPro" id="IPR005612">
    <property type="entry name" value="CCAAT-binding_factor"/>
</dbReference>
<dbReference type="EMBL" id="LHPG02000022">
    <property type="protein sequence ID" value="PRW20736.1"/>
    <property type="molecule type" value="Genomic_DNA"/>
</dbReference>
<accession>A0A2P6TDK9</accession>
<comment type="caution">
    <text evidence="4">The sequence shown here is derived from an EMBL/GenBank/DDBJ whole genome shotgun (WGS) entry which is preliminary data.</text>
</comment>
<gene>
    <name evidence="4" type="ORF">C2E21_8818</name>
</gene>
<dbReference type="OrthoDB" id="10263597at2759"/>
<reference evidence="4 5" key="1">
    <citation type="journal article" date="2018" name="Plant J.">
        <title>Genome sequences of Chlorella sorokiniana UTEX 1602 and Micractinium conductrix SAG 241.80: implications to maltose excretion by a green alga.</title>
        <authorList>
            <person name="Arriola M.B."/>
            <person name="Velmurugan N."/>
            <person name="Zhang Y."/>
            <person name="Plunkett M.H."/>
            <person name="Hondzo H."/>
            <person name="Barney B.M."/>
        </authorList>
    </citation>
    <scope>NUCLEOTIDE SEQUENCE [LARGE SCALE GENOMIC DNA]</scope>
    <source>
        <strain evidence="5">UTEX 1602</strain>
    </source>
</reference>
<dbReference type="PANTHER" id="PTHR14428">
    <property type="entry name" value="NUCLEOLAR COMPLEX PROTEIN 3"/>
    <property type="match status" value="1"/>
</dbReference>
<keyword evidence="5" id="KW-1185">Reference proteome</keyword>
<protein>
    <submittedName>
        <fullName evidence="4">Nucleolar complex 3-like protein</fullName>
    </submittedName>
</protein>
<dbReference type="InterPro" id="IPR016903">
    <property type="entry name" value="Nucleolar_cplx-assoc_3"/>
</dbReference>
<feature type="domain" description="CCAAT-binding factor" evidence="3">
    <location>
        <begin position="60"/>
        <end position="158"/>
    </location>
</feature>
<dbReference type="Proteomes" id="UP000239899">
    <property type="component" value="Unassembled WGS sequence"/>
</dbReference>